<evidence type="ECO:0000256" key="4">
    <source>
        <dbReference type="ARBA" id="ARBA00023136"/>
    </source>
</evidence>
<comment type="caution">
    <text evidence="6">The sequence shown here is derived from an EMBL/GenBank/DDBJ whole genome shotgun (WGS) entry which is preliminary data.</text>
</comment>
<organism evidence="6 7">
    <name type="scientific">Dyadobacter helix</name>
    <dbReference type="NCBI Taxonomy" id="2822344"/>
    <lineage>
        <taxon>Bacteria</taxon>
        <taxon>Pseudomonadati</taxon>
        <taxon>Bacteroidota</taxon>
        <taxon>Cytophagia</taxon>
        <taxon>Cytophagales</taxon>
        <taxon>Spirosomataceae</taxon>
        <taxon>Dyadobacter</taxon>
    </lineage>
</organism>
<evidence type="ECO:0000256" key="5">
    <source>
        <dbReference type="SAM" id="Phobius"/>
    </source>
</evidence>
<evidence type="ECO:0000256" key="3">
    <source>
        <dbReference type="ARBA" id="ARBA00022989"/>
    </source>
</evidence>
<proteinExistence type="predicted"/>
<dbReference type="AlphaFoldDB" id="A0A916N7A6"/>
<reference evidence="6" key="1">
    <citation type="submission" date="2021-04" db="EMBL/GenBank/DDBJ databases">
        <authorList>
            <person name="Rodrigo-Torres L."/>
            <person name="Arahal R. D."/>
            <person name="Lucena T."/>
        </authorList>
    </citation>
    <scope>NUCLEOTIDE SEQUENCE</scope>
    <source>
        <strain evidence="6">CECT 9275</strain>
    </source>
</reference>
<keyword evidence="3 5" id="KW-1133">Transmembrane helix</keyword>
<gene>
    <name evidence="6" type="ORF">DYBT9275_04123</name>
</gene>
<dbReference type="Pfam" id="PF13564">
    <property type="entry name" value="DoxX_2"/>
    <property type="match status" value="1"/>
</dbReference>
<evidence type="ECO:0000256" key="1">
    <source>
        <dbReference type="ARBA" id="ARBA00004141"/>
    </source>
</evidence>
<sequence>MKAKKIITIVLTVIASGMVILSGIMKLTGGEEVVKVMNHVGVGPYINLLGIMEIVFALLFVYPKTMKMGFILCTCYFAGAIATELSHQGPLVNAAIPLSLIWIAAFLRDPYVFLPGPGDTKII</sequence>
<dbReference type="EMBL" id="CAJRAF010000002">
    <property type="protein sequence ID" value="CAG5007776.1"/>
    <property type="molecule type" value="Genomic_DNA"/>
</dbReference>
<keyword evidence="2 5" id="KW-0812">Transmembrane</keyword>
<evidence type="ECO:0008006" key="8">
    <source>
        <dbReference type="Google" id="ProtNLM"/>
    </source>
</evidence>
<dbReference type="RefSeq" id="WP_215240529.1">
    <property type="nucleotide sequence ID" value="NZ_CAJRAF010000002.1"/>
</dbReference>
<accession>A0A916N7A6</accession>
<dbReference type="GO" id="GO:0016020">
    <property type="term" value="C:membrane"/>
    <property type="evidence" value="ECO:0007669"/>
    <property type="project" value="UniProtKB-SubCell"/>
</dbReference>
<feature type="transmembrane region" description="Helical" evidence="5">
    <location>
        <begin position="7"/>
        <end position="25"/>
    </location>
</feature>
<dbReference type="Proteomes" id="UP000680038">
    <property type="component" value="Unassembled WGS sequence"/>
</dbReference>
<dbReference type="InterPro" id="IPR032808">
    <property type="entry name" value="DoxX"/>
</dbReference>
<evidence type="ECO:0000313" key="7">
    <source>
        <dbReference type="Proteomes" id="UP000680038"/>
    </source>
</evidence>
<evidence type="ECO:0000256" key="2">
    <source>
        <dbReference type="ARBA" id="ARBA00022692"/>
    </source>
</evidence>
<protein>
    <recommendedName>
        <fullName evidence="8">DoxX family protein</fullName>
    </recommendedName>
</protein>
<evidence type="ECO:0000313" key="6">
    <source>
        <dbReference type="EMBL" id="CAG5007776.1"/>
    </source>
</evidence>
<keyword evidence="7" id="KW-1185">Reference proteome</keyword>
<feature type="transmembrane region" description="Helical" evidence="5">
    <location>
        <begin position="45"/>
        <end position="62"/>
    </location>
</feature>
<name>A0A916N7A6_9BACT</name>
<keyword evidence="4 5" id="KW-0472">Membrane</keyword>
<comment type="subcellular location">
    <subcellularLocation>
        <location evidence="1">Membrane</location>
        <topology evidence="1">Multi-pass membrane protein</topology>
    </subcellularLocation>
</comment>